<dbReference type="Proteomes" id="UP000671852">
    <property type="component" value="Chromosome"/>
</dbReference>
<evidence type="ECO:0000256" key="4">
    <source>
        <dbReference type="ARBA" id="ARBA00022779"/>
    </source>
</evidence>
<evidence type="ECO:0000313" key="8">
    <source>
        <dbReference type="Proteomes" id="UP000671852"/>
    </source>
</evidence>
<dbReference type="RefSeq" id="WP_207560845.1">
    <property type="nucleotide sequence ID" value="NZ_CP046072.1"/>
</dbReference>
<sequence length="502" mass="58276">MKEMIENIKELTTGMTLLYVEDNAGLRENMSKLLTKIFANVILAQDGEEGYKSFFKHRPNIIITDINMPNMNGFKMIRKIREAEPEAKVIILSAHDEKKHLHIAIELGVFRYLHKPAKLPELVKTIHRAVTSIHKEEQRRIFLSQMQSIFNYQNNIVVMMNKEKFTLTNQRFLEFFDVDDLEDFNKKYKDMDSLLLKHDEFLYTNEKLNWQQSAMSNPGTLFHTKIKNSKNEMRHLILKSREVPNKTGFYVLSFDDVTELNLMGLFDKNSTMDDKALQDKNSILSFMKLVKDNSSEVKIHNFYKGLTIINPAVISKLTEDEISFKTAYSQLKIVQLTKFMTISSEAFPKSIICKSIKSVDADKQTIVINDFQFTHRSSADREHIRLEAGKKERCTLFYKDIKFIGDVKIVDLSEVSAKISVDALVPGLGLESKLKLSMNLPVSRSQISITTDTTVYRIDENVRTFYLVLLFDLNTKEKDNMKAYIANRQMELIREFKQLNIL</sequence>
<dbReference type="PANTHER" id="PTHR44591:SF3">
    <property type="entry name" value="RESPONSE REGULATORY DOMAIN-CONTAINING PROTEIN"/>
    <property type="match status" value="1"/>
</dbReference>
<dbReference type="SUPFAM" id="SSF52172">
    <property type="entry name" value="CheY-like"/>
    <property type="match status" value="1"/>
</dbReference>
<gene>
    <name evidence="7" type="ORF">GJV85_07865</name>
</gene>
<organism evidence="7 8">
    <name type="scientific">Sulfurimonas aquatica</name>
    <dbReference type="NCBI Taxonomy" id="2672570"/>
    <lineage>
        <taxon>Bacteria</taxon>
        <taxon>Pseudomonadati</taxon>
        <taxon>Campylobacterota</taxon>
        <taxon>Epsilonproteobacteria</taxon>
        <taxon>Campylobacterales</taxon>
        <taxon>Sulfurimonadaceae</taxon>
        <taxon>Sulfurimonas</taxon>
    </lineage>
</organism>
<dbReference type="InterPro" id="IPR011006">
    <property type="entry name" value="CheY-like_superfamily"/>
</dbReference>
<keyword evidence="4" id="KW-0283">Flagellar rotation</keyword>
<dbReference type="PROSITE" id="PS50110">
    <property type="entry name" value="RESPONSE_REGULATORY"/>
    <property type="match status" value="1"/>
</dbReference>
<protein>
    <submittedName>
        <fullName evidence="7">Response regulator</fullName>
    </submittedName>
</protein>
<reference evidence="7" key="1">
    <citation type="submission" date="2019-11" db="EMBL/GenBank/DDBJ databases">
        <authorList>
            <person name="Kojima H."/>
        </authorList>
    </citation>
    <scope>NUCLEOTIDE SEQUENCE</scope>
    <source>
        <strain evidence="7">H1576</strain>
    </source>
</reference>
<accession>A0A975B0S0</accession>
<proteinExistence type="predicted"/>
<keyword evidence="8" id="KW-1185">Reference proteome</keyword>
<dbReference type="InterPro" id="IPR001789">
    <property type="entry name" value="Sig_transdc_resp-reg_receiver"/>
</dbReference>
<dbReference type="KEGG" id="saqt:GJV85_07865"/>
<dbReference type="GO" id="GO:0006935">
    <property type="term" value="P:chemotaxis"/>
    <property type="evidence" value="ECO:0007669"/>
    <property type="project" value="UniProtKB-KW"/>
</dbReference>
<evidence type="ECO:0000259" key="6">
    <source>
        <dbReference type="PROSITE" id="PS50110"/>
    </source>
</evidence>
<evidence type="ECO:0000256" key="1">
    <source>
        <dbReference type="ARBA" id="ARBA00001946"/>
    </source>
</evidence>
<dbReference type="CDD" id="cd17536">
    <property type="entry name" value="REC_YesN-like"/>
    <property type="match status" value="1"/>
</dbReference>
<dbReference type="AlphaFoldDB" id="A0A975B0S0"/>
<reference evidence="7" key="2">
    <citation type="submission" date="2021-04" db="EMBL/GenBank/DDBJ databases">
        <title>Isolation and characterization of a novel species of the genus Sulfurimonas.</title>
        <authorList>
            <person name="Fukui M."/>
        </authorList>
    </citation>
    <scope>NUCLEOTIDE SEQUENCE</scope>
    <source>
        <strain evidence="7">H1576</strain>
    </source>
</reference>
<feature type="domain" description="Response regulatory" evidence="6">
    <location>
        <begin position="16"/>
        <end position="130"/>
    </location>
</feature>
<evidence type="ECO:0000256" key="2">
    <source>
        <dbReference type="ARBA" id="ARBA00022500"/>
    </source>
</evidence>
<dbReference type="Pfam" id="PF00072">
    <property type="entry name" value="Response_reg"/>
    <property type="match status" value="1"/>
</dbReference>
<keyword evidence="3 5" id="KW-0597">Phosphoprotein</keyword>
<comment type="cofactor">
    <cofactor evidence="1">
        <name>Mg(2+)</name>
        <dbReference type="ChEBI" id="CHEBI:18420"/>
    </cofactor>
</comment>
<evidence type="ECO:0000256" key="5">
    <source>
        <dbReference type="PROSITE-ProRule" id="PRU00169"/>
    </source>
</evidence>
<evidence type="ECO:0000256" key="3">
    <source>
        <dbReference type="ARBA" id="ARBA00022553"/>
    </source>
</evidence>
<dbReference type="GO" id="GO:0000160">
    <property type="term" value="P:phosphorelay signal transduction system"/>
    <property type="evidence" value="ECO:0007669"/>
    <property type="project" value="InterPro"/>
</dbReference>
<feature type="modified residue" description="4-aspartylphosphate" evidence="5">
    <location>
        <position position="65"/>
    </location>
</feature>
<dbReference type="EMBL" id="CP046072">
    <property type="protein sequence ID" value="QSZ42028.1"/>
    <property type="molecule type" value="Genomic_DNA"/>
</dbReference>
<dbReference type="InterPro" id="IPR050595">
    <property type="entry name" value="Bact_response_regulator"/>
</dbReference>
<keyword evidence="2" id="KW-0145">Chemotaxis</keyword>
<dbReference type="SMART" id="SM00448">
    <property type="entry name" value="REC"/>
    <property type="match status" value="1"/>
</dbReference>
<dbReference type="Gene3D" id="3.40.50.2300">
    <property type="match status" value="1"/>
</dbReference>
<dbReference type="PANTHER" id="PTHR44591">
    <property type="entry name" value="STRESS RESPONSE REGULATOR PROTEIN 1"/>
    <property type="match status" value="1"/>
</dbReference>
<dbReference type="GO" id="GO:0097588">
    <property type="term" value="P:archaeal or bacterial-type flagellum-dependent cell motility"/>
    <property type="evidence" value="ECO:0007669"/>
    <property type="project" value="UniProtKB-KW"/>
</dbReference>
<evidence type="ECO:0000313" key="7">
    <source>
        <dbReference type="EMBL" id="QSZ42028.1"/>
    </source>
</evidence>
<name>A0A975B0S0_9BACT</name>